<reference evidence="1" key="1">
    <citation type="submission" date="2023-09" db="EMBL/GenBank/DDBJ databases">
        <title>Vallitalea sediminicola and Vallitalea maricola sp. nov., anaerobic bacteria isolated from marine sediment.</title>
        <authorList>
            <person name="Hirano S."/>
            <person name="Maeda A."/>
            <person name="Terahara T."/>
            <person name="Mori K."/>
            <person name="Hamada M."/>
            <person name="Matsumoto R."/>
            <person name="Kobayashi T."/>
        </authorList>
    </citation>
    <scope>NUCLEOTIDE SEQUENCE</scope>
    <source>
        <strain evidence="1">AN17-2</strain>
    </source>
</reference>
<evidence type="ECO:0000313" key="1">
    <source>
        <dbReference type="EMBL" id="GMQ62404.1"/>
    </source>
</evidence>
<keyword evidence="2" id="KW-1185">Reference proteome</keyword>
<evidence type="ECO:0000313" key="2">
    <source>
        <dbReference type="Proteomes" id="UP001374599"/>
    </source>
</evidence>
<dbReference type="EMBL" id="BTPU01000025">
    <property type="protein sequence ID" value="GMQ62404.1"/>
    <property type="molecule type" value="Genomic_DNA"/>
</dbReference>
<dbReference type="Proteomes" id="UP001374599">
    <property type="component" value="Unassembled WGS sequence"/>
</dbReference>
<organism evidence="1 2">
    <name type="scientific">Vallitalea maricola</name>
    <dbReference type="NCBI Taxonomy" id="3074433"/>
    <lineage>
        <taxon>Bacteria</taxon>
        <taxon>Bacillati</taxon>
        <taxon>Bacillota</taxon>
        <taxon>Clostridia</taxon>
        <taxon>Lachnospirales</taxon>
        <taxon>Vallitaleaceae</taxon>
        <taxon>Vallitalea</taxon>
    </lineage>
</organism>
<sequence length="96" mass="11479">MRRKRKKTKAILFSTLVLILLTVVVSIRVSTLYVKNLQLEKDEMKLEQQIETEEQKHIDLLKQKEYIKSDEYIEQLGREKFGLVKPDEIIFVNEEE</sequence>
<proteinExistence type="predicted"/>
<comment type="caution">
    <text evidence="1">The sequence shown here is derived from an EMBL/GenBank/DDBJ whole genome shotgun (WGS) entry which is preliminary data.</text>
</comment>
<gene>
    <name evidence="1" type="ORF">AN2V17_16360</name>
</gene>
<accession>A0ACB5UHI1</accession>
<protein>
    <submittedName>
        <fullName evidence="1">Uncharacterized protein</fullName>
    </submittedName>
</protein>
<name>A0ACB5UHI1_9FIRM</name>